<dbReference type="Proteomes" id="UP001352223">
    <property type="component" value="Unassembled WGS sequence"/>
</dbReference>
<proteinExistence type="predicted"/>
<reference evidence="1 2" key="1">
    <citation type="submission" date="2022-10" db="EMBL/GenBank/DDBJ databases">
        <authorList>
            <person name="Xie J."/>
            <person name="Shen N."/>
        </authorList>
    </citation>
    <scope>NUCLEOTIDE SEQUENCE [LARGE SCALE GENOMIC DNA]</scope>
    <source>
        <strain evidence="1 2">DSM 41681</strain>
    </source>
</reference>
<organism evidence="1 2">
    <name type="scientific">Streptomyces kunmingensis</name>
    <dbReference type="NCBI Taxonomy" id="68225"/>
    <lineage>
        <taxon>Bacteria</taxon>
        <taxon>Bacillati</taxon>
        <taxon>Actinomycetota</taxon>
        <taxon>Actinomycetes</taxon>
        <taxon>Kitasatosporales</taxon>
        <taxon>Streptomycetaceae</taxon>
        <taxon>Streptomyces</taxon>
    </lineage>
</organism>
<dbReference type="RefSeq" id="WP_324768502.1">
    <property type="nucleotide sequence ID" value="NZ_BAAATS010000073.1"/>
</dbReference>
<accession>A0ABU6C9F4</accession>
<evidence type="ECO:0000313" key="1">
    <source>
        <dbReference type="EMBL" id="MEB3961257.1"/>
    </source>
</evidence>
<protein>
    <submittedName>
        <fullName evidence="1">Uncharacterized protein</fullName>
    </submittedName>
</protein>
<gene>
    <name evidence="1" type="ORF">OKJ48_13510</name>
</gene>
<name>A0ABU6C9F4_9ACTN</name>
<evidence type="ECO:0000313" key="2">
    <source>
        <dbReference type="Proteomes" id="UP001352223"/>
    </source>
</evidence>
<keyword evidence="2" id="KW-1185">Reference proteome</keyword>
<comment type="caution">
    <text evidence="1">The sequence shown here is derived from an EMBL/GenBank/DDBJ whole genome shotgun (WGS) entry which is preliminary data.</text>
</comment>
<dbReference type="EMBL" id="JAOZYB010000084">
    <property type="protein sequence ID" value="MEB3961257.1"/>
    <property type="molecule type" value="Genomic_DNA"/>
</dbReference>
<sequence>MSTLTLSTPRNPAPVPRIADVFDFACTQIHQAATILWSRAEIRVGDHVPSVTGYVVHLSVNDRLLYGMYSYLGMSLVWLLRGAGGSWPQEAARSWRREVLVFWLVDTANLLSTVLSAPPGLPLNERTRALAERPLAACSLLDRASAAVHRQQDTPAAWHEVLTAVRGAVT</sequence>